<dbReference type="STRING" id="70415.A0A5S6QYR2"/>
<dbReference type="InterPro" id="IPR048278">
    <property type="entry name" value="PFN"/>
</dbReference>
<evidence type="ECO:0000313" key="4">
    <source>
        <dbReference type="WBParaSite" id="TMUE_3000012283.1"/>
    </source>
</evidence>
<dbReference type="Pfam" id="PF00235">
    <property type="entry name" value="Profilin"/>
    <property type="match status" value="1"/>
</dbReference>
<name>A0A5S6QYR2_TRIMR</name>
<proteinExistence type="inferred from homology"/>
<dbReference type="PANTHER" id="PTHR11604:SF6">
    <property type="entry name" value="PROFILIN-1"/>
    <property type="match status" value="1"/>
</dbReference>
<sequence length="134" mass="14717">MAGWQAYVKSLIDSSSCIRRAAIVGVSDGSMWACSESPVGDDFTATSEEIKKFVSLFNNINDVPTTGFVLEGKKYIVPRVEENLIFGKKDKTGVFAVKTKMAVIIACFEGDSQEGLLCRDSVERIGNYLEQQGY</sequence>
<protein>
    <recommendedName>
        <fullName evidence="2">Profilin</fullName>
    </recommendedName>
</protein>
<evidence type="ECO:0000256" key="2">
    <source>
        <dbReference type="RuleBase" id="RU003909"/>
    </source>
</evidence>
<keyword evidence="3" id="KW-1185">Reference proteome</keyword>
<dbReference type="SUPFAM" id="SSF55770">
    <property type="entry name" value="Profilin (actin-binding protein)"/>
    <property type="match status" value="1"/>
</dbReference>
<dbReference type="PANTHER" id="PTHR11604">
    <property type="entry name" value="PROFILIN"/>
    <property type="match status" value="1"/>
</dbReference>
<dbReference type="GO" id="GO:0003785">
    <property type="term" value="F:actin monomer binding"/>
    <property type="evidence" value="ECO:0007669"/>
    <property type="project" value="TreeGrafter"/>
</dbReference>
<evidence type="ECO:0000313" key="3">
    <source>
        <dbReference type="Proteomes" id="UP000046395"/>
    </source>
</evidence>
<keyword evidence="2" id="KW-0009">Actin-binding</keyword>
<dbReference type="InterPro" id="IPR036140">
    <property type="entry name" value="PFN_sf"/>
</dbReference>
<dbReference type="WBParaSite" id="TMUE_3000012283.1">
    <property type="protein sequence ID" value="TMUE_3000012283.1"/>
    <property type="gene ID" value="WBGene00290017"/>
</dbReference>
<dbReference type="InterPro" id="IPR005455">
    <property type="entry name" value="PFN_euk"/>
</dbReference>
<dbReference type="PRINTS" id="PR00392">
    <property type="entry name" value="PROFILIN"/>
</dbReference>
<dbReference type="SMART" id="SM00392">
    <property type="entry name" value="PROF"/>
    <property type="match status" value="1"/>
</dbReference>
<organism evidence="3 4">
    <name type="scientific">Trichuris muris</name>
    <name type="common">Mouse whipworm</name>
    <dbReference type="NCBI Taxonomy" id="70415"/>
    <lineage>
        <taxon>Eukaryota</taxon>
        <taxon>Metazoa</taxon>
        <taxon>Ecdysozoa</taxon>
        <taxon>Nematoda</taxon>
        <taxon>Enoplea</taxon>
        <taxon>Dorylaimia</taxon>
        <taxon>Trichinellida</taxon>
        <taxon>Trichuridae</taxon>
        <taxon>Trichuris</taxon>
    </lineage>
</organism>
<dbReference type="Gene3D" id="3.30.450.30">
    <property type="entry name" value="Dynein light chain 2a, cytoplasmic"/>
    <property type="match status" value="1"/>
</dbReference>
<dbReference type="Proteomes" id="UP000046395">
    <property type="component" value="Unassembled WGS sequence"/>
</dbReference>
<dbReference type="CDD" id="cd00148">
    <property type="entry name" value="PROF"/>
    <property type="match status" value="1"/>
</dbReference>
<accession>A0A5S6QYR2</accession>
<dbReference type="GO" id="GO:0005938">
    <property type="term" value="C:cell cortex"/>
    <property type="evidence" value="ECO:0007669"/>
    <property type="project" value="TreeGrafter"/>
</dbReference>
<dbReference type="AlphaFoldDB" id="A0A5S6QYR2"/>
<evidence type="ECO:0000256" key="1">
    <source>
        <dbReference type="ARBA" id="ARBA00010058"/>
    </source>
</evidence>
<comment type="similarity">
    <text evidence="1 2">Belongs to the profilin family.</text>
</comment>
<reference evidence="4" key="1">
    <citation type="submission" date="2019-12" db="UniProtKB">
        <authorList>
            <consortium name="WormBaseParasite"/>
        </authorList>
    </citation>
    <scope>IDENTIFICATION</scope>
</reference>